<feature type="transmembrane region" description="Helical" evidence="1">
    <location>
        <begin position="131"/>
        <end position="152"/>
    </location>
</feature>
<feature type="transmembrane region" description="Helical" evidence="1">
    <location>
        <begin position="45"/>
        <end position="63"/>
    </location>
</feature>
<dbReference type="Proteomes" id="UP001525857">
    <property type="component" value="Unassembled WGS sequence"/>
</dbReference>
<gene>
    <name evidence="2" type="ORF">D0501_08410</name>
</gene>
<reference evidence="2 3" key="1">
    <citation type="submission" date="2018-08" db="EMBL/GenBank/DDBJ databases">
        <title>Draft genome sequences of Leuconostoc spp. and Weissella spp. with biocontrol potential.</title>
        <authorList>
            <person name="Lo R."/>
            <person name="Ho V.T.T."/>
            <person name="Turner M.S."/>
        </authorList>
    </citation>
    <scope>NUCLEOTIDE SEQUENCE [LARGE SCALE GENOMIC DNA]</scope>
    <source>
        <strain evidence="2 3">733</strain>
    </source>
</reference>
<keyword evidence="1" id="KW-0472">Membrane</keyword>
<keyword evidence="3" id="KW-1185">Reference proteome</keyword>
<accession>A0ABT2NXJ6</accession>
<sequence>MKTPILMAIAPIQQANQNGVLLVDKQAKQAYFTAQQLPTAKAQKWLLWLLIVSSILVTPYWLFDRMLHLPHFPIHQPIIWWLVLALTLGLPIVAWYVGRQRAHYDFQRVTPLAVDQATLDQALKYWWFERLWVAFVLLLLPPTSVLFLVLYVIKSDPLDALLITVHATLFMRRLIPHAFSRIMVSKQAIQEWQNESRITTGNVSTSVN</sequence>
<evidence type="ECO:0000256" key="1">
    <source>
        <dbReference type="SAM" id="Phobius"/>
    </source>
</evidence>
<comment type="caution">
    <text evidence="2">The sequence shown here is derived from an EMBL/GenBank/DDBJ whole genome shotgun (WGS) entry which is preliminary data.</text>
</comment>
<feature type="transmembrane region" description="Helical" evidence="1">
    <location>
        <begin position="78"/>
        <end position="98"/>
    </location>
</feature>
<dbReference type="RefSeq" id="WP_261657598.1">
    <property type="nucleotide sequence ID" value="NZ_QVOV01000010.1"/>
</dbReference>
<keyword evidence="1" id="KW-1133">Transmembrane helix</keyword>
<keyword evidence="1" id="KW-0812">Transmembrane</keyword>
<evidence type="ECO:0000313" key="2">
    <source>
        <dbReference type="EMBL" id="MCT8390089.1"/>
    </source>
</evidence>
<protein>
    <submittedName>
        <fullName evidence="2">Uncharacterized protein</fullName>
    </submittedName>
</protein>
<dbReference type="EMBL" id="QVOV01000010">
    <property type="protein sequence ID" value="MCT8390089.1"/>
    <property type="molecule type" value="Genomic_DNA"/>
</dbReference>
<organism evidence="2 3">
    <name type="scientific">Leuconostoc holzapfelii</name>
    <dbReference type="NCBI Taxonomy" id="434464"/>
    <lineage>
        <taxon>Bacteria</taxon>
        <taxon>Bacillati</taxon>
        <taxon>Bacillota</taxon>
        <taxon>Bacilli</taxon>
        <taxon>Lactobacillales</taxon>
        <taxon>Lactobacillaceae</taxon>
        <taxon>Leuconostoc</taxon>
    </lineage>
</organism>
<proteinExistence type="predicted"/>
<evidence type="ECO:0000313" key="3">
    <source>
        <dbReference type="Proteomes" id="UP001525857"/>
    </source>
</evidence>
<name>A0ABT2NXJ6_9LACO</name>